<proteinExistence type="predicted"/>
<dbReference type="GO" id="GO:0009244">
    <property type="term" value="P:lipopolysaccharide core region biosynthetic process"/>
    <property type="evidence" value="ECO:0007669"/>
    <property type="project" value="TreeGrafter"/>
</dbReference>
<name>A0A656DEE8_KRYT1</name>
<dbReference type="Gene3D" id="3.40.50.2000">
    <property type="entry name" value="Glycogen Phosphorylase B"/>
    <property type="match status" value="2"/>
</dbReference>
<keyword evidence="1" id="KW-0328">Glycosyltransferase</keyword>
<dbReference type="RefSeq" id="WP_072149923.1">
    <property type="nucleotide sequence ID" value="NZ_CZVU01000012.1"/>
</dbReference>
<dbReference type="PANTHER" id="PTHR30160">
    <property type="entry name" value="TETRAACYLDISACCHARIDE 4'-KINASE-RELATED"/>
    <property type="match status" value="1"/>
</dbReference>
<dbReference type="PANTHER" id="PTHR30160:SF1">
    <property type="entry name" value="LIPOPOLYSACCHARIDE 1,2-N-ACETYLGLUCOSAMINETRANSFERASE-RELATED"/>
    <property type="match status" value="1"/>
</dbReference>
<dbReference type="Pfam" id="PF01075">
    <property type="entry name" value="Glyco_transf_9"/>
    <property type="match status" value="1"/>
</dbReference>
<accession>A0A656DEE8</accession>
<dbReference type="InterPro" id="IPR051199">
    <property type="entry name" value="LPS_LOS_Heptosyltrfase"/>
</dbReference>
<evidence type="ECO:0000256" key="2">
    <source>
        <dbReference type="ARBA" id="ARBA00022679"/>
    </source>
</evidence>
<dbReference type="InterPro" id="IPR002201">
    <property type="entry name" value="Glyco_trans_9"/>
</dbReference>
<gene>
    <name evidence="3" type="ORF">JGI24_00456</name>
</gene>
<keyword evidence="4" id="KW-1185">Reference proteome</keyword>
<dbReference type="GO" id="GO:0005829">
    <property type="term" value="C:cytosol"/>
    <property type="evidence" value="ECO:0007669"/>
    <property type="project" value="TreeGrafter"/>
</dbReference>
<dbReference type="SUPFAM" id="SSF53756">
    <property type="entry name" value="UDP-Glycosyltransferase/glycogen phosphorylase"/>
    <property type="match status" value="1"/>
</dbReference>
<dbReference type="GO" id="GO:0008713">
    <property type="term" value="F:ADP-heptose-lipopolysaccharide heptosyltransferase activity"/>
    <property type="evidence" value="ECO:0007669"/>
    <property type="project" value="TreeGrafter"/>
</dbReference>
<keyword evidence="2 3" id="KW-0808">Transferase</keyword>
<dbReference type="EMBL" id="CZVU01000012">
    <property type="protein sequence ID" value="CUS98487.1"/>
    <property type="molecule type" value="Genomic_DNA"/>
</dbReference>
<organism evidence="3 4">
    <name type="scientific">Kryptobacter tengchongensis</name>
    <dbReference type="NCBI Taxonomy" id="1643429"/>
    <lineage>
        <taxon>Bacteria</taxon>
        <taxon>Pseudomonadati</taxon>
        <taxon>Candidatus Kryptoniota</taxon>
        <taxon>Candidatus Kryptobacter</taxon>
    </lineage>
</organism>
<evidence type="ECO:0000313" key="3">
    <source>
        <dbReference type="EMBL" id="CUS98487.1"/>
    </source>
</evidence>
<protein>
    <submittedName>
        <fullName evidence="3">Heptosyltransferase-2</fullName>
    </submittedName>
</protein>
<dbReference type="AlphaFoldDB" id="A0A656DEE8"/>
<reference evidence="3 4" key="1">
    <citation type="submission" date="2015-11" db="EMBL/GenBank/DDBJ databases">
        <authorList>
            <person name="Varghese N."/>
        </authorList>
    </citation>
    <scope>NUCLEOTIDE SEQUENCE [LARGE SCALE GENOMIC DNA]</scope>
    <source>
        <strain evidence="3 4">JGI-24</strain>
    </source>
</reference>
<dbReference type="CDD" id="cd03789">
    <property type="entry name" value="GT9_LPS_heptosyltransferase"/>
    <property type="match status" value="1"/>
</dbReference>
<evidence type="ECO:0000256" key="1">
    <source>
        <dbReference type="ARBA" id="ARBA00022676"/>
    </source>
</evidence>
<sequence length="349" mass="40059">MNTFERILITRLRFIGDVVLTTPVIRAVRNKFTNSYIAYLADKNAISLLENNPYLDELIPFDFSWGMKEQIKFIKELRAKKFDLVIDLFGNPRSAILTFLSGARTRIGGEFGWRKYLYTHPIPKSAERKNAIKFHLDYLKPIGITFNEPLSEIDIKTEIFLTDEERKWAINYLKGKGIDLNRKTVGIHPGATWPAKMWLKENFAMLADKISSKLNANVIITHSKEETELAIEVFNLTNKRNITLLDSLNLRELASVLSMLDLYISNDCGPMHIAVAVGTKTIGIFGPGEEDIWFPYPESKGYKALRVDVECHPCHLDFCNRKGDDYMKCMKLLTVDMVFNEVVRLIKRG</sequence>
<dbReference type="OrthoDB" id="9797795at2"/>
<evidence type="ECO:0000313" key="4">
    <source>
        <dbReference type="Proteomes" id="UP000243065"/>
    </source>
</evidence>
<dbReference type="Proteomes" id="UP000243065">
    <property type="component" value="Unassembled WGS sequence"/>
</dbReference>